<dbReference type="PANTHER" id="PTHR30576:SF20">
    <property type="entry name" value="QUINOVOSAMINEPHOSPHOTRANSFERAE-RELATED"/>
    <property type="match status" value="1"/>
</dbReference>
<dbReference type="Proteomes" id="UP000254101">
    <property type="component" value="Unassembled WGS sequence"/>
</dbReference>
<comment type="similarity">
    <text evidence="1">Belongs to the bacterial sugar transferase family.</text>
</comment>
<name>A0A395LIK7_9SPHN</name>
<accession>A0A395LIK7</accession>
<dbReference type="EMBL" id="QRBB01000001">
    <property type="protein sequence ID" value="RDS76722.1"/>
    <property type="molecule type" value="Genomic_DNA"/>
</dbReference>
<evidence type="ECO:0000256" key="2">
    <source>
        <dbReference type="ARBA" id="ARBA00023169"/>
    </source>
</evidence>
<keyword evidence="5" id="KW-1185">Reference proteome</keyword>
<sequence length="201" mass="23460">MPFWKRSFDLLFGLTLALVLAPVMLAIGLAILLVDGGPVFYVSDRARTPDETFRLVKFRTMRPDPGDRGASGGHKEHRVTRTGRFLRRSRIDELPQLWNILRGDMSFVGPRPPLMLYVRRFPEIYREVLSCRPGVTGLASVFYHEHEERLLRTTTGDQDNETIYERRCIPRKARLDMIYAENRSLRLDIWLILATLSRRFR</sequence>
<dbReference type="AlphaFoldDB" id="A0A395LIK7"/>
<proteinExistence type="inferred from homology"/>
<dbReference type="GO" id="GO:0016780">
    <property type="term" value="F:phosphotransferase activity, for other substituted phosphate groups"/>
    <property type="evidence" value="ECO:0007669"/>
    <property type="project" value="TreeGrafter"/>
</dbReference>
<evidence type="ECO:0000259" key="3">
    <source>
        <dbReference type="Pfam" id="PF02397"/>
    </source>
</evidence>
<reference evidence="4 5" key="1">
    <citation type="submission" date="2018-07" db="EMBL/GenBank/DDBJ databases">
        <title>Erythrobacter nanhaiensis sp. nov., a novel member of the genus Erythrobacter isolated from the South China Sea.</title>
        <authorList>
            <person name="Chen X."/>
            <person name="Liu J."/>
        </authorList>
    </citation>
    <scope>NUCLEOTIDE SEQUENCE [LARGE SCALE GENOMIC DNA]</scope>
    <source>
        <strain evidence="4 5">S-5</strain>
    </source>
</reference>
<feature type="domain" description="Bacterial sugar transferase" evidence="3">
    <location>
        <begin position="5"/>
        <end position="198"/>
    </location>
</feature>
<keyword evidence="2" id="KW-0270">Exopolysaccharide synthesis</keyword>
<dbReference type="RefSeq" id="WP_115490946.1">
    <property type="nucleotide sequence ID" value="NZ_JACHWW010000001.1"/>
</dbReference>
<organism evidence="4 5">
    <name type="scientific">Alteriqipengyuania lutimaris</name>
    <dbReference type="NCBI Taxonomy" id="1538146"/>
    <lineage>
        <taxon>Bacteria</taxon>
        <taxon>Pseudomonadati</taxon>
        <taxon>Pseudomonadota</taxon>
        <taxon>Alphaproteobacteria</taxon>
        <taxon>Sphingomonadales</taxon>
        <taxon>Erythrobacteraceae</taxon>
        <taxon>Alteriqipengyuania</taxon>
    </lineage>
</organism>
<dbReference type="InterPro" id="IPR003362">
    <property type="entry name" value="Bact_transf"/>
</dbReference>
<protein>
    <submittedName>
        <fullName evidence="4">Sugar transferase</fullName>
    </submittedName>
</protein>
<evidence type="ECO:0000256" key="1">
    <source>
        <dbReference type="ARBA" id="ARBA00006464"/>
    </source>
</evidence>
<evidence type="ECO:0000313" key="4">
    <source>
        <dbReference type="EMBL" id="RDS76722.1"/>
    </source>
</evidence>
<keyword evidence="4" id="KW-0808">Transferase</keyword>
<gene>
    <name evidence="4" type="ORF">DL238_03280</name>
</gene>
<dbReference type="PANTHER" id="PTHR30576">
    <property type="entry name" value="COLANIC BIOSYNTHESIS UDP-GLUCOSE LIPID CARRIER TRANSFERASE"/>
    <property type="match status" value="1"/>
</dbReference>
<evidence type="ECO:0000313" key="5">
    <source>
        <dbReference type="Proteomes" id="UP000254101"/>
    </source>
</evidence>
<dbReference type="GO" id="GO:0000271">
    <property type="term" value="P:polysaccharide biosynthetic process"/>
    <property type="evidence" value="ECO:0007669"/>
    <property type="project" value="UniProtKB-KW"/>
</dbReference>
<comment type="caution">
    <text evidence="4">The sequence shown here is derived from an EMBL/GenBank/DDBJ whole genome shotgun (WGS) entry which is preliminary data.</text>
</comment>
<dbReference type="OrthoDB" id="9771846at2"/>
<dbReference type="Pfam" id="PF02397">
    <property type="entry name" value="Bac_transf"/>
    <property type="match status" value="1"/>
</dbReference>